<dbReference type="InterPro" id="IPR001789">
    <property type="entry name" value="Sig_transdc_resp-reg_receiver"/>
</dbReference>
<feature type="domain" description="HTH LytTR-type" evidence="3">
    <location>
        <begin position="133"/>
        <end position="200"/>
    </location>
</feature>
<dbReference type="RefSeq" id="WP_169678143.1">
    <property type="nucleotide sequence ID" value="NZ_JABBNU010000002.1"/>
</dbReference>
<comment type="caution">
    <text evidence="4">The sequence shown here is derived from an EMBL/GenBank/DDBJ whole genome shotgun (WGS) entry which is preliminary data.</text>
</comment>
<name>A0A848IW96_9BACT</name>
<evidence type="ECO:0000256" key="1">
    <source>
        <dbReference type="PROSITE-ProRule" id="PRU00169"/>
    </source>
</evidence>
<keyword evidence="1" id="KW-0597">Phosphoprotein</keyword>
<dbReference type="SMART" id="SM00448">
    <property type="entry name" value="REC"/>
    <property type="match status" value="1"/>
</dbReference>
<dbReference type="PROSITE" id="PS50930">
    <property type="entry name" value="HTH_LYTTR"/>
    <property type="match status" value="1"/>
</dbReference>
<proteinExistence type="predicted"/>
<dbReference type="Proteomes" id="UP000559010">
    <property type="component" value="Unassembled WGS sequence"/>
</dbReference>
<protein>
    <submittedName>
        <fullName evidence="4">Response regulator transcription factor</fullName>
    </submittedName>
</protein>
<dbReference type="InterPro" id="IPR046947">
    <property type="entry name" value="LytR-like"/>
</dbReference>
<dbReference type="Pfam" id="PF00072">
    <property type="entry name" value="Response_reg"/>
    <property type="match status" value="1"/>
</dbReference>
<dbReference type="EMBL" id="JABBNU010000002">
    <property type="protein sequence ID" value="NMM47521.1"/>
    <property type="molecule type" value="Genomic_DNA"/>
</dbReference>
<dbReference type="Gene3D" id="3.40.50.2300">
    <property type="match status" value="1"/>
</dbReference>
<dbReference type="InterPro" id="IPR011006">
    <property type="entry name" value="CheY-like_superfamily"/>
</dbReference>
<keyword evidence="5" id="KW-1185">Reference proteome</keyword>
<dbReference type="GO" id="GO:0000156">
    <property type="term" value="F:phosphorelay response regulator activity"/>
    <property type="evidence" value="ECO:0007669"/>
    <property type="project" value="InterPro"/>
</dbReference>
<dbReference type="InterPro" id="IPR007492">
    <property type="entry name" value="LytTR_DNA-bd_dom"/>
</dbReference>
<dbReference type="GO" id="GO:0003677">
    <property type="term" value="F:DNA binding"/>
    <property type="evidence" value="ECO:0007669"/>
    <property type="project" value="InterPro"/>
</dbReference>
<dbReference type="SMART" id="SM00850">
    <property type="entry name" value="LytTR"/>
    <property type="match status" value="1"/>
</dbReference>
<reference evidence="4 5" key="1">
    <citation type="submission" date="2020-04" db="EMBL/GenBank/DDBJ databases">
        <title>Flammeovirgaceae bacterium KN852 isolated from deep sea.</title>
        <authorList>
            <person name="Zhang D.-C."/>
        </authorList>
    </citation>
    <scope>NUCLEOTIDE SEQUENCE [LARGE SCALE GENOMIC DNA]</scope>
    <source>
        <strain evidence="4 5">KN852</strain>
    </source>
</reference>
<feature type="modified residue" description="4-aspartylphosphate" evidence="1">
    <location>
        <position position="55"/>
    </location>
</feature>
<gene>
    <name evidence="4" type="ORF">HH304_03855</name>
</gene>
<dbReference type="Gene3D" id="2.40.50.1020">
    <property type="entry name" value="LytTr DNA-binding domain"/>
    <property type="match status" value="1"/>
</dbReference>
<evidence type="ECO:0000313" key="5">
    <source>
        <dbReference type="Proteomes" id="UP000559010"/>
    </source>
</evidence>
<evidence type="ECO:0000259" key="2">
    <source>
        <dbReference type="PROSITE" id="PS50110"/>
    </source>
</evidence>
<evidence type="ECO:0000313" key="4">
    <source>
        <dbReference type="EMBL" id="NMM47521.1"/>
    </source>
</evidence>
<dbReference type="AlphaFoldDB" id="A0A848IW96"/>
<dbReference type="Pfam" id="PF04397">
    <property type="entry name" value="LytTR"/>
    <property type="match status" value="1"/>
</dbReference>
<feature type="domain" description="Response regulatory" evidence="2">
    <location>
        <begin position="4"/>
        <end position="116"/>
    </location>
</feature>
<evidence type="ECO:0000259" key="3">
    <source>
        <dbReference type="PROSITE" id="PS50930"/>
    </source>
</evidence>
<dbReference type="PROSITE" id="PS50110">
    <property type="entry name" value="RESPONSE_REGULATORY"/>
    <property type="match status" value="1"/>
</dbReference>
<dbReference type="SUPFAM" id="SSF52172">
    <property type="entry name" value="CheY-like"/>
    <property type="match status" value="1"/>
</dbReference>
<dbReference type="PANTHER" id="PTHR37299:SF1">
    <property type="entry name" value="STAGE 0 SPORULATION PROTEIN A HOMOLOG"/>
    <property type="match status" value="1"/>
</dbReference>
<sequence>MSVNTIIIDDEQHARKLLEDYVSKVPGLNSLGSFKNPLDALDFIKENKVDIILLDIQMPQLSGLDLVKVIKSINCKIIFTTAYSEYALEGYNLDVTDYLLKPIRFERFLQAINKAVDQIKPAKVANTLAEVYLNIKADHKMYRIKAEEIIYIEGMKEYVRYHFSDKKLMALESLKNIESILPQNKFIRVHKSFIVNSDRVTTLDGNRLVVEGEYIPIGKSYKEIVVSKLFK</sequence>
<organism evidence="4 5">
    <name type="scientific">Marinigracilibium pacificum</name>
    <dbReference type="NCBI Taxonomy" id="2729599"/>
    <lineage>
        <taxon>Bacteria</taxon>
        <taxon>Pseudomonadati</taxon>
        <taxon>Bacteroidota</taxon>
        <taxon>Cytophagia</taxon>
        <taxon>Cytophagales</taxon>
        <taxon>Flammeovirgaceae</taxon>
        <taxon>Marinigracilibium</taxon>
    </lineage>
</organism>
<dbReference type="PANTHER" id="PTHR37299">
    <property type="entry name" value="TRANSCRIPTIONAL REGULATOR-RELATED"/>
    <property type="match status" value="1"/>
</dbReference>
<accession>A0A848IW96</accession>